<dbReference type="EMBL" id="JASNRB020000018">
    <property type="protein sequence ID" value="MFJ1471061.1"/>
    <property type="molecule type" value="Genomic_DNA"/>
</dbReference>
<comment type="caution">
    <text evidence="1">The sequence shown here is derived from an EMBL/GenBank/DDBJ whole genome shotgun (WGS) entry which is preliminary data.</text>
</comment>
<evidence type="ECO:0000313" key="2">
    <source>
        <dbReference type="Proteomes" id="UP001168096"/>
    </source>
</evidence>
<protein>
    <submittedName>
        <fullName evidence="1">Uncharacterized protein</fullName>
    </submittedName>
</protein>
<evidence type="ECO:0000313" key="1">
    <source>
        <dbReference type="EMBL" id="MFJ1471061.1"/>
    </source>
</evidence>
<reference evidence="1" key="1">
    <citation type="submission" date="2024-11" db="EMBL/GenBank/DDBJ databases">
        <title>Description of Massilia orientalis sp. nov., isolated from rhizosphere soil of Ageratina adenophora.</title>
        <authorList>
            <person name="Wang Y."/>
        </authorList>
    </citation>
    <scope>NUCLEOTIDE SEQUENCE</scope>
    <source>
        <strain evidence="1">YIM B02787</strain>
    </source>
</reference>
<dbReference type="Proteomes" id="UP001168096">
    <property type="component" value="Unassembled WGS sequence"/>
</dbReference>
<sequence>MLKICVGVFVVLGIVGCSGKPPVSMTLKSSDYGVPYVTITALDEVTVKDIRFNRGANCKINSDRSLPAKISFGNRFDVVIACPDKVIEAEIATDKGDYTFTF</sequence>
<gene>
    <name evidence="1" type="ORF">QPK29_025355</name>
</gene>
<name>A0ACC7MMK7_9BURK</name>
<accession>A0ACC7MMK7</accession>
<organism evidence="1 2">
    <name type="scientific">Massilia orientalis</name>
    <dbReference type="NCBI Taxonomy" id="3050128"/>
    <lineage>
        <taxon>Bacteria</taxon>
        <taxon>Pseudomonadati</taxon>
        <taxon>Pseudomonadota</taxon>
        <taxon>Betaproteobacteria</taxon>
        <taxon>Burkholderiales</taxon>
        <taxon>Oxalobacteraceae</taxon>
        <taxon>Telluria group</taxon>
        <taxon>Massilia</taxon>
    </lineage>
</organism>
<proteinExistence type="predicted"/>
<keyword evidence="2" id="KW-1185">Reference proteome</keyword>